<proteinExistence type="predicted"/>
<dbReference type="GO" id="GO:0006307">
    <property type="term" value="P:DNA alkylation repair"/>
    <property type="evidence" value="ECO:0007669"/>
    <property type="project" value="InterPro"/>
</dbReference>
<dbReference type="GO" id="GO:0032451">
    <property type="term" value="F:demethylase activity"/>
    <property type="evidence" value="ECO:0007669"/>
    <property type="project" value="UniProtKB-ARBA"/>
</dbReference>
<dbReference type="InterPro" id="IPR027450">
    <property type="entry name" value="AlkB-like"/>
</dbReference>
<dbReference type="PROSITE" id="PS51471">
    <property type="entry name" value="FE2OG_OXY"/>
    <property type="match status" value="1"/>
</dbReference>
<keyword evidence="7" id="KW-0408">Iron</keyword>
<sequence>MVLWPSEPEWITLTQGRLLWWPDAFAAEADAWFARLRCEIPWQQHRLRLFGRELDEPRLSCWMGEAAYRYSGQTRAPEPWHPLVAEIGRRLAELCGQPFNGVLLNLYRDGRDSMGWHADDEPELGAEPVIASVSLGAARCFVLRHPGSGERRRLELGHGSLLVMAGEMQHHWQHALPKTAGIDRPRINLTFRRLAVG</sequence>
<evidence type="ECO:0000313" key="11">
    <source>
        <dbReference type="Proteomes" id="UP000240243"/>
    </source>
</evidence>
<evidence type="ECO:0000256" key="2">
    <source>
        <dbReference type="ARBA" id="ARBA00022723"/>
    </source>
</evidence>
<dbReference type="FunFam" id="2.60.120.590:FF:000004">
    <property type="entry name" value="DNA oxidative demethylase ALKBH2"/>
    <property type="match status" value="1"/>
</dbReference>
<keyword evidence="5 10" id="KW-0223">Dioxygenase</keyword>
<evidence type="ECO:0000256" key="3">
    <source>
        <dbReference type="ARBA" id="ARBA00022763"/>
    </source>
</evidence>
<accession>A0A2P7R3N8</accession>
<dbReference type="PANTHER" id="PTHR31212:SF4">
    <property type="entry name" value="ALPHA-KETOGLUTARATE-DEPENDENT DIOXYGENASE ALKB HOMOLOG 3"/>
    <property type="match status" value="1"/>
</dbReference>
<dbReference type="Pfam" id="PF13532">
    <property type="entry name" value="2OG-FeII_Oxy_2"/>
    <property type="match status" value="1"/>
</dbReference>
<keyword evidence="11" id="KW-1185">Reference proteome</keyword>
<dbReference type="EMBL" id="PXYG01000005">
    <property type="protein sequence ID" value="PSJ44808.1"/>
    <property type="molecule type" value="Genomic_DNA"/>
</dbReference>
<dbReference type="InterPro" id="IPR037151">
    <property type="entry name" value="AlkB-like_sf"/>
</dbReference>
<gene>
    <name evidence="10" type="ORF">C7H85_12605</name>
</gene>
<evidence type="ECO:0000256" key="4">
    <source>
        <dbReference type="ARBA" id="ARBA00022842"/>
    </source>
</evidence>
<dbReference type="Gene3D" id="2.60.120.590">
    <property type="entry name" value="Alpha-ketoglutarate-dependent dioxygenase AlkB-like"/>
    <property type="match status" value="1"/>
</dbReference>
<evidence type="ECO:0000256" key="6">
    <source>
        <dbReference type="ARBA" id="ARBA00023002"/>
    </source>
</evidence>
<dbReference type="Proteomes" id="UP000240243">
    <property type="component" value="Unassembled WGS sequence"/>
</dbReference>
<dbReference type="GO" id="GO:0051213">
    <property type="term" value="F:dioxygenase activity"/>
    <property type="evidence" value="ECO:0007669"/>
    <property type="project" value="UniProtKB-KW"/>
</dbReference>
<organism evidence="10 11">
    <name type="scientific">Zobellella endophytica</name>
    <dbReference type="NCBI Taxonomy" id="2116700"/>
    <lineage>
        <taxon>Bacteria</taxon>
        <taxon>Pseudomonadati</taxon>
        <taxon>Pseudomonadota</taxon>
        <taxon>Gammaproteobacteria</taxon>
        <taxon>Aeromonadales</taxon>
        <taxon>Aeromonadaceae</taxon>
        <taxon>Zobellella</taxon>
    </lineage>
</organism>
<dbReference type="InterPro" id="IPR005123">
    <property type="entry name" value="Oxoglu/Fe-dep_dioxygenase_dom"/>
</dbReference>
<dbReference type="GO" id="GO:0140097">
    <property type="term" value="F:catalytic activity, acting on DNA"/>
    <property type="evidence" value="ECO:0007669"/>
    <property type="project" value="UniProtKB-ARBA"/>
</dbReference>
<dbReference type="PANTHER" id="PTHR31212">
    <property type="entry name" value="ALPHA-KETOGLUTARATE-DEPENDENT DIOXYGENASE ALKB HOMOLOG 3"/>
    <property type="match status" value="1"/>
</dbReference>
<dbReference type="AlphaFoldDB" id="A0A2P7R3N8"/>
<comment type="caution">
    <text evidence="10">The sequence shown here is derived from an EMBL/GenBank/DDBJ whole genome shotgun (WGS) entry which is preliminary data.</text>
</comment>
<keyword evidence="2" id="KW-0479">Metal-binding</keyword>
<dbReference type="GO" id="GO:0016787">
    <property type="term" value="F:hydrolase activity"/>
    <property type="evidence" value="ECO:0007669"/>
    <property type="project" value="UniProtKB-ARBA"/>
</dbReference>
<evidence type="ECO:0000313" key="10">
    <source>
        <dbReference type="EMBL" id="PSJ44808.1"/>
    </source>
</evidence>
<name>A0A2P7R3N8_9GAMM</name>
<dbReference type="GO" id="GO:0016705">
    <property type="term" value="F:oxidoreductase activity, acting on paired donors, with incorporation or reduction of molecular oxygen"/>
    <property type="evidence" value="ECO:0007669"/>
    <property type="project" value="UniProtKB-ARBA"/>
</dbReference>
<dbReference type="RefSeq" id="WP_106730059.1">
    <property type="nucleotide sequence ID" value="NZ_PXYG01000005.1"/>
</dbReference>
<evidence type="ECO:0000256" key="8">
    <source>
        <dbReference type="ARBA" id="ARBA00023204"/>
    </source>
</evidence>
<dbReference type="OrthoDB" id="190276at2"/>
<protein>
    <submittedName>
        <fullName evidence="10">Alpha-ketoglutarate-dependent dioxygenase AlkB</fullName>
    </submittedName>
</protein>
<evidence type="ECO:0000256" key="1">
    <source>
        <dbReference type="ARBA" id="ARBA00001954"/>
    </source>
</evidence>
<evidence type="ECO:0000256" key="5">
    <source>
        <dbReference type="ARBA" id="ARBA00022964"/>
    </source>
</evidence>
<keyword evidence="6" id="KW-0560">Oxidoreductase</keyword>
<dbReference type="InterPro" id="IPR032854">
    <property type="entry name" value="ALKBH3"/>
</dbReference>
<dbReference type="GO" id="GO:0046872">
    <property type="term" value="F:metal ion binding"/>
    <property type="evidence" value="ECO:0007669"/>
    <property type="project" value="UniProtKB-KW"/>
</dbReference>
<feature type="domain" description="Fe2OG dioxygenase" evidence="9">
    <location>
        <begin position="98"/>
        <end position="195"/>
    </location>
</feature>
<evidence type="ECO:0000259" key="9">
    <source>
        <dbReference type="PROSITE" id="PS51471"/>
    </source>
</evidence>
<keyword evidence="8" id="KW-0234">DNA repair</keyword>
<keyword evidence="3" id="KW-0227">DNA damage</keyword>
<dbReference type="SUPFAM" id="SSF51197">
    <property type="entry name" value="Clavaminate synthase-like"/>
    <property type="match status" value="1"/>
</dbReference>
<keyword evidence="4" id="KW-0460">Magnesium</keyword>
<comment type="cofactor">
    <cofactor evidence="1">
        <name>Fe(2+)</name>
        <dbReference type="ChEBI" id="CHEBI:29033"/>
    </cofactor>
</comment>
<evidence type="ECO:0000256" key="7">
    <source>
        <dbReference type="ARBA" id="ARBA00023004"/>
    </source>
</evidence>
<reference evidence="10 11" key="1">
    <citation type="submission" date="2018-03" db="EMBL/GenBank/DDBJ databases">
        <title>The draft genome of Zobellella sp. 59N8.</title>
        <authorList>
            <person name="Liu L."/>
            <person name="Li L."/>
            <person name="Zhang X."/>
            <person name="Liang L."/>
            <person name="Wang T."/>
        </authorList>
    </citation>
    <scope>NUCLEOTIDE SEQUENCE [LARGE SCALE GENOMIC DNA]</scope>
    <source>
        <strain evidence="10 11">59N8</strain>
    </source>
</reference>